<comment type="caution">
    <text evidence="1">The sequence shown here is derived from an EMBL/GenBank/DDBJ whole genome shotgun (WGS) entry which is preliminary data.</text>
</comment>
<accession>A0ABQ9Z532</accession>
<dbReference type="EMBL" id="JAOYFB010000002">
    <property type="protein sequence ID" value="KAK4008017.1"/>
    <property type="molecule type" value="Genomic_DNA"/>
</dbReference>
<keyword evidence="2" id="KW-1185">Reference proteome</keyword>
<evidence type="ECO:0000313" key="1">
    <source>
        <dbReference type="EMBL" id="KAK4008017.1"/>
    </source>
</evidence>
<proteinExistence type="predicted"/>
<organism evidence="1 2">
    <name type="scientific">Daphnia magna</name>
    <dbReference type="NCBI Taxonomy" id="35525"/>
    <lineage>
        <taxon>Eukaryota</taxon>
        <taxon>Metazoa</taxon>
        <taxon>Ecdysozoa</taxon>
        <taxon>Arthropoda</taxon>
        <taxon>Crustacea</taxon>
        <taxon>Branchiopoda</taxon>
        <taxon>Diplostraca</taxon>
        <taxon>Cladocera</taxon>
        <taxon>Anomopoda</taxon>
        <taxon>Daphniidae</taxon>
        <taxon>Daphnia</taxon>
    </lineage>
</organism>
<gene>
    <name evidence="1" type="ORF">OUZ56_013176</name>
</gene>
<sequence>MCTAKTVGQNSKRQMISRLDKQVIKEMEEYSLYYMARRIHPRHHFYAAEKSAHVLISAIPSVTPMLSTTGQKQHSSIRLLLIVLNMCYLSCPVRNFTGLCCKLVSPLRRYNKNGIF</sequence>
<evidence type="ECO:0000313" key="2">
    <source>
        <dbReference type="Proteomes" id="UP001234178"/>
    </source>
</evidence>
<reference evidence="1 2" key="1">
    <citation type="journal article" date="2023" name="Nucleic Acids Res.">
        <title>The hologenome of Daphnia magna reveals possible DNA methylation and microbiome-mediated evolution of the host genome.</title>
        <authorList>
            <person name="Chaturvedi A."/>
            <person name="Li X."/>
            <person name="Dhandapani V."/>
            <person name="Marshall H."/>
            <person name="Kissane S."/>
            <person name="Cuenca-Cambronero M."/>
            <person name="Asole G."/>
            <person name="Calvet F."/>
            <person name="Ruiz-Romero M."/>
            <person name="Marangio P."/>
            <person name="Guigo R."/>
            <person name="Rago D."/>
            <person name="Mirbahai L."/>
            <person name="Eastwood N."/>
            <person name="Colbourne J.K."/>
            <person name="Zhou J."/>
            <person name="Mallon E."/>
            <person name="Orsini L."/>
        </authorList>
    </citation>
    <scope>NUCLEOTIDE SEQUENCE [LARGE SCALE GENOMIC DNA]</scope>
    <source>
        <strain evidence="1">LRV0_1</strain>
    </source>
</reference>
<dbReference type="Proteomes" id="UP001234178">
    <property type="component" value="Unassembled WGS sequence"/>
</dbReference>
<name>A0ABQ9Z532_9CRUS</name>
<protein>
    <submittedName>
        <fullName evidence="1">Uncharacterized protein</fullName>
    </submittedName>
</protein>